<dbReference type="InterPro" id="IPR050108">
    <property type="entry name" value="CDK"/>
</dbReference>
<dbReference type="InterPro" id="IPR011009">
    <property type="entry name" value="Kinase-like_dom_sf"/>
</dbReference>
<dbReference type="PROSITE" id="PS00108">
    <property type="entry name" value="PROTEIN_KINASE_ST"/>
    <property type="match status" value="1"/>
</dbReference>
<evidence type="ECO:0000256" key="4">
    <source>
        <dbReference type="ARBA" id="ARBA00022679"/>
    </source>
</evidence>
<dbReference type="InParanoid" id="F2UQI4"/>
<feature type="compositionally biased region" description="Low complexity" evidence="11">
    <location>
        <begin position="1"/>
        <end position="10"/>
    </location>
</feature>
<dbReference type="Proteomes" id="UP000007799">
    <property type="component" value="Unassembled WGS sequence"/>
</dbReference>
<dbReference type="Pfam" id="PF00069">
    <property type="entry name" value="Pkinase"/>
    <property type="match status" value="1"/>
</dbReference>
<evidence type="ECO:0000259" key="12">
    <source>
        <dbReference type="PROSITE" id="PS50011"/>
    </source>
</evidence>
<sequence>MASRVKTGATAGAGNGNGAAANGKAGKAAAAAEAKPKPFLQFDPHLTPKSSTYRSAQVVGEGVFGDVRKCFSKKMKKFYALKKIKYKKAEDGFPVTALREIQITQRLSHPNVIKLKEVAVTPAAVHDIGDDRFCYLVFPVIEHDLCGLIGNKDWNPKPNHIKCLIQQLFRGLKYIHANSILHRDIKSANILVSRHGVLKIADFGLARPYRPESVSAQYTGLICSRWYRPPEILLGVDKYAPAHYTAAVDIWSAACVVGELVARDVILKSRAGKSDKELDITQLTLIHELCGSQEFDTWRAWRDSWISFKDKRRSTLSQRFTPKASALGGQHFARQFVKFAMFLFRVNPDARPTATAVLAHDFFKSTPPPSLPSEVPLPQEECREINTRRSRPGHSKQSQQQSHSQQHQPRSHSQQQPRSRSQQQQRRGPASKRAKIGGT</sequence>
<evidence type="ECO:0000256" key="5">
    <source>
        <dbReference type="ARBA" id="ARBA00022741"/>
    </source>
</evidence>
<evidence type="ECO:0000313" key="13">
    <source>
        <dbReference type="EMBL" id="EGD79889.1"/>
    </source>
</evidence>
<dbReference type="EMBL" id="GL832989">
    <property type="protein sequence ID" value="EGD79889.1"/>
    <property type="molecule type" value="Genomic_DNA"/>
</dbReference>
<comment type="subcellular location">
    <subcellularLocation>
        <location evidence="1">Nucleus</location>
    </subcellularLocation>
</comment>
<keyword evidence="14" id="KW-1185">Reference proteome</keyword>
<feature type="region of interest" description="Disordered" evidence="11">
    <location>
        <begin position="1"/>
        <end position="22"/>
    </location>
</feature>
<gene>
    <name evidence="13" type="ORF">PTSG_10173</name>
</gene>
<comment type="similarity">
    <text evidence="2">Belongs to the protein kinase superfamily. CMGC Ser/Thr protein kinase family. CDC2/CDKX subfamily.</text>
</comment>
<dbReference type="FunFam" id="1.10.510.10:FF:000624">
    <property type="entry name" value="Mitogen-activated protein kinase"/>
    <property type="match status" value="1"/>
</dbReference>
<feature type="region of interest" description="Disordered" evidence="11">
    <location>
        <begin position="366"/>
        <end position="439"/>
    </location>
</feature>
<evidence type="ECO:0000256" key="7">
    <source>
        <dbReference type="ARBA" id="ARBA00022840"/>
    </source>
</evidence>
<evidence type="ECO:0000256" key="3">
    <source>
        <dbReference type="ARBA" id="ARBA00022527"/>
    </source>
</evidence>
<dbReference type="STRING" id="946362.F2UQI4"/>
<dbReference type="RefSeq" id="XP_004988510.1">
    <property type="nucleotide sequence ID" value="XM_004988453.1"/>
</dbReference>
<evidence type="ECO:0000256" key="1">
    <source>
        <dbReference type="ARBA" id="ARBA00004123"/>
    </source>
</evidence>
<dbReference type="InterPro" id="IPR000719">
    <property type="entry name" value="Prot_kinase_dom"/>
</dbReference>
<dbReference type="KEGG" id="sre:PTSG_10173"/>
<feature type="compositionally biased region" description="Low complexity" evidence="11">
    <location>
        <begin position="397"/>
        <end position="427"/>
    </location>
</feature>
<dbReference type="PANTHER" id="PTHR24056:SF233">
    <property type="entry name" value="CYCLIN-DEPENDENT KINASE 9"/>
    <property type="match status" value="1"/>
</dbReference>
<feature type="domain" description="Protein kinase" evidence="12">
    <location>
        <begin position="53"/>
        <end position="363"/>
    </location>
</feature>
<dbReference type="GO" id="GO:0005524">
    <property type="term" value="F:ATP binding"/>
    <property type="evidence" value="ECO:0007669"/>
    <property type="project" value="UniProtKB-UniRule"/>
</dbReference>
<dbReference type="GO" id="GO:0005634">
    <property type="term" value="C:nucleus"/>
    <property type="evidence" value="ECO:0007669"/>
    <property type="project" value="UniProtKB-SubCell"/>
</dbReference>
<dbReference type="SMART" id="SM00220">
    <property type="entry name" value="S_TKc"/>
    <property type="match status" value="1"/>
</dbReference>
<evidence type="ECO:0000256" key="11">
    <source>
        <dbReference type="SAM" id="MobiDB-lite"/>
    </source>
</evidence>
<evidence type="ECO:0000256" key="6">
    <source>
        <dbReference type="ARBA" id="ARBA00022777"/>
    </source>
</evidence>
<protein>
    <submittedName>
        <fullName evidence="13">CMGC/CDK protein kinase</fullName>
    </submittedName>
</protein>
<feature type="binding site" evidence="9">
    <location>
        <position position="82"/>
    </location>
    <ligand>
        <name>ATP</name>
        <dbReference type="ChEBI" id="CHEBI:30616"/>
    </ligand>
</feature>
<feature type="compositionally biased region" description="Basic residues" evidence="11">
    <location>
        <begin position="429"/>
        <end position="439"/>
    </location>
</feature>
<proteinExistence type="inferred from homology"/>
<dbReference type="PROSITE" id="PS00107">
    <property type="entry name" value="PROTEIN_KINASE_ATP"/>
    <property type="match status" value="1"/>
</dbReference>
<dbReference type="eggNOG" id="KOG0669">
    <property type="taxonomic scope" value="Eukaryota"/>
</dbReference>
<keyword evidence="5 9" id="KW-0547">Nucleotide-binding</keyword>
<dbReference type="GeneID" id="16069040"/>
<dbReference type="Gene3D" id="1.10.510.10">
    <property type="entry name" value="Transferase(Phosphotransferase) domain 1"/>
    <property type="match status" value="1"/>
</dbReference>
<dbReference type="GO" id="GO:0004693">
    <property type="term" value="F:cyclin-dependent protein serine/threonine kinase activity"/>
    <property type="evidence" value="ECO:0007669"/>
    <property type="project" value="TreeGrafter"/>
</dbReference>
<evidence type="ECO:0000256" key="8">
    <source>
        <dbReference type="ARBA" id="ARBA00023242"/>
    </source>
</evidence>
<accession>F2UQI4</accession>
<dbReference type="OMA" id="SCHEYEA"/>
<keyword evidence="3 10" id="KW-0723">Serine/threonine-protein kinase</keyword>
<dbReference type="PANTHER" id="PTHR24056">
    <property type="entry name" value="CELL DIVISION PROTEIN KINASE"/>
    <property type="match status" value="1"/>
</dbReference>
<reference evidence="13" key="1">
    <citation type="submission" date="2009-08" db="EMBL/GenBank/DDBJ databases">
        <title>Annotation of Salpingoeca rosetta.</title>
        <authorList>
            <consortium name="The Broad Institute Genome Sequencing Platform"/>
            <person name="Russ C."/>
            <person name="Cuomo C."/>
            <person name="Burger G."/>
            <person name="Gray M.W."/>
            <person name="Holland P.W.H."/>
            <person name="King N."/>
            <person name="Lang F.B.F."/>
            <person name="Roger A.J."/>
            <person name="Ruiz-Trillo I."/>
            <person name="Young S.K."/>
            <person name="Zeng Q."/>
            <person name="Gargeya S."/>
            <person name="Alvarado L."/>
            <person name="Berlin A."/>
            <person name="Chapman S.B."/>
            <person name="Chen Z."/>
            <person name="Freedman E."/>
            <person name="Gellesch M."/>
            <person name="Goldberg J."/>
            <person name="Griggs A."/>
            <person name="Gujja S."/>
            <person name="Heilman E."/>
            <person name="Heiman D."/>
            <person name="Howarth C."/>
            <person name="Mehta T."/>
            <person name="Neiman D."/>
            <person name="Pearson M."/>
            <person name="Roberts A."/>
            <person name="Saif S."/>
            <person name="Shea T."/>
            <person name="Shenoy N."/>
            <person name="Sisk P."/>
            <person name="Stolte C."/>
            <person name="Sykes S."/>
            <person name="White J."/>
            <person name="Yandava C."/>
            <person name="Haas B."/>
            <person name="Nusbaum C."/>
            <person name="Birren B."/>
        </authorList>
    </citation>
    <scope>NUCLEOTIDE SEQUENCE [LARGE SCALE GENOMIC DNA]</scope>
    <source>
        <strain evidence="13">ATCC 50818</strain>
    </source>
</reference>
<name>F2UQI4_SALR5</name>
<keyword evidence="6 13" id="KW-0418">Kinase</keyword>
<keyword evidence="4" id="KW-0808">Transferase</keyword>
<evidence type="ECO:0000256" key="2">
    <source>
        <dbReference type="ARBA" id="ARBA00006485"/>
    </source>
</evidence>
<dbReference type="OrthoDB" id="28397at2759"/>
<dbReference type="PROSITE" id="PS50011">
    <property type="entry name" value="PROTEIN_KINASE_DOM"/>
    <property type="match status" value="1"/>
</dbReference>
<keyword evidence="8" id="KW-0539">Nucleus</keyword>
<dbReference type="Gene3D" id="3.30.200.20">
    <property type="entry name" value="Phosphorylase Kinase, domain 1"/>
    <property type="match status" value="1"/>
</dbReference>
<dbReference type="InterPro" id="IPR017441">
    <property type="entry name" value="Protein_kinase_ATP_BS"/>
</dbReference>
<evidence type="ECO:0000256" key="10">
    <source>
        <dbReference type="RuleBase" id="RU000304"/>
    </source>
</evidence>
<dbReference type="GO" id="GO:0008353">
    <property type="term" value="F:RNA polymerase II CTD heptapeptide repeat kinase activity"/>
    <property type="evidence" value="ECO:0007669"/>
    <property type="project" value="TreeGrafter"/>
</dbReference>
<dbReference type="SUPFAM" id="SSF56112">
    <property type="entry name" value="Protein kinase-like (PK-like)"/>
    <property type="match status" value="1"/>
</dbReference>
<evidence type="ECO:0000256" key="9">
    <source>
        <dbReference type="PROSITE-ProRule" id="PRU10141"/>
    </source>
</evidence>
<dbReference type="AlphaFoldDB" id="F2UQI4"/>
<dbReference type="InterPro" id="IPR008271">
    <property type="entry name" value="Ser/Thr_kinase_AS"/>
</dbReference>
<organism evidence="14">
    <name type="scientific">Salpingoeca rosetta (strain ATCC 50818 / BSB-021)</name>
    <dbReference type="NCBI Taxonomy" id="946362"/>
    <lineage>
        <taxon>Eukaryota</taxon>
        <taxon>Choanoflagellata</taxon>
        <taxon>Craspedida</taxon>
        <taxon>Salpingoecidae</taxon>
        <taxon>Salpingoeca</taxon>
    </lineage>
</organism>
<keyword evidence="7 9" id="KW-0067">ATP-binding</keyword>
<evidence type="ECO:0000313" key="14">
    <source>
        <dbReference type="Proteomes" id="UP000007799"/>
    </source>
</evidence>